<dbReference type="InterPro" id="IPR010982">
    <property type="entry name" value="Lambda_DNA-bd_dom_sf"/>
</dbReference>
<name>A0A239CQB2_9ACTN</name>
<sequence length="269" mass="30299">MSRADFLRPDFSLWHLIAVELRRQRQMRRISGAALAVILDCDRSTVARYESGDVQLPTGRARVLDQEWGLQGLFENLVKHAKNARDLDWWETFKDYERRANLIKTYEPSLIPGLLQREAYARAIFTSSRRTDADDAVTERLARQKILTREYPCKLMAILDTAAVLRSFGDTDVMRDQLGYLLEVSVWPNVYLRVTSDKLIGYGGVGGGFTVMQTPTGDLGFATVGSTGHISLDPIDIQEQAIRYDEIGMSSLSVEASRAFITKTLDSLS</sequence>
<dbReference type="SUPFAM" id="SSF47413">
    <property type="entry name" value="lambda repressor-like DNA-binding domains"/>
    <property type="match status" value="1"/>
</dbReference>
<keyword evidence="3" id="KW-1185">Reference proteome</keyword>
<evidence type="ECO:0000313" key="3">
    <source>
        <dbReference type="Proteomes" id="UP000198420"/>
    </source>
</evidence>
<dbReference type="Proteomes" id="UP000198420">
    <property type="component" value="Unassembled WGS sequence"/>
</dbReference>
<dbReference type="OrthoDB" id="3458881at2"/>
<organism evidence="2 3">
    <name type="scientific">Actinomadura mexicana</name>
    <dbReference type="NCBI Taxonomy" id="134959"/>
    <lineage>
        <taxon>Bacteria</taxon>
        <taxon>Bacillati</taxon>
        <taxon>Actinomycetota</taxon>
        <taxon>Actinomycetes</taxon>
        <taxon>Streptosporangiales</taxon>
        <taxon>Thermomonosporaceae</taxon>
        <taxon>Actinomadura</taxon>
    </lineage>
</organism>
<accession>A0A239CQB2</accession>
<dbReference type="GO" id="GO:0003677">
    <property type="term" value="F:DNA binding"/>
    <property type="evidence" value="ECO:0007669"/>
    <property type="project" value="InterPro"/>
</dbReference>
<protein>
    <recommendedName>
        <fullName evidence="1">DUF5753 domain-containing protein</fullName>
    </recommendedName>
</protein>
<dbReference type="InterPro" id="IPR043917">
    <property type="entry name" value="DUF5753"/>
</dbReference>
<gene>
    <name evidence="2" type="ORF">SAMN06265355_11345</name>
</gene>
<evidence type="ECO:0000259" key="1">
    <source>
        <dbReference type="Pfam" id="PF19054"/>
    </source>
</evidence>
<dbReference type="AlphaFoldDB" id="A0A239CQB2"/>
<dbReference type="InterPro" id="IPR001387">
    <property type="entry name" value="Cro/C1-type_HTH"/>
</dbReference>
<feature type="domain" description="DUF5753" evidence="1">
    <location>
        <begin position="91"/>
        <end position="263"/>
    </location>
</feature>
<dbReference type="EMBL" id="FZNP01000013">
    <property type="protein sequence ID" value="SNS22099.1"/>
    <property type="molecule type" value="Genomic_DNA"/>
</dbReference>
<proteinExistence type="predicted"/>
<evidence type="ECO:0000313" key="2">
    <source>
        <dbReference type="EMBL" id="SNS22099.1"/>
    </source>
</evidence>
<dbReference type="CDD" id="cd00093">
    <property type="entry name" value="HTH_XRE"/>
    <property type="match status" value="1"/>
</dbReference>
<dbReference type="RefSeq" id="WP_089315043.1">
    <property type="nucleotide sequence ID" value="NZ_FZNP01000013.1"/>
</dbReference>
<reference evidence="3" key="1">
    <citation type="submission" date="2017-06" db="EMBL/GenBank/DDBJ databases">
        <authorList>
            <person name="Varghese N."/>
            <person name="Submissions S."/>
        </authorList>
    </citation>
    <scope>NUCLEOTIDE SEQUENCE [LARGE SCALE GENOMIC DNA]</scope>
    <source>
        <strain evidence="3">DSM 44485</strain>
    </source>
</reference>
<dbReference type="Pfam" id="PF13560">
    <property type="entry name" value="HTH_31"/>
    <property type="match status" value="1"/>
</dbReference>
<dbReference type="Pfam" id="PF19054">
    <property type="entry name" value="DUF5753"/>
    <property type="match status" value="1"/>
</dbReference>